<dbReference type="Pfam" id="PF10253">
    <property type="entry name" value="PRCC"/>
    <property type="match status" value="1"/>
</dbReference>
<feature type="region of interest" description="Disordered" evidence="1">
    <location>
        <begin position="1"/>
        <end position="72"/>
    </location>
</feature>
<protein>
    <recommendedName>
        <fullName evidence="4">Mitotic checkpoint regulator, MAD2B-interacting-domain-containing protein</fullName>
    </recommendedName>
</protein>
<reference evidence="2" key="2">
    <citation type="journal article" date="2023" name="IMA Fungus">
        <title>Comparative genomic study of the Penicillium genus elucidates a diverse pangenome and 15 lateral gene transfer events.</title>
        <authorList>
            <person name="Petersen C."/>
            <person name="Sorensen T."/>
            <person name="Nielsen M.R."/>
            <person name="Sondergaard T.E."/>
            <person name="Sorensen J.L."/>
            <person name="Fitzpatrick D.A."/>
            <person name="Frisvad J.C."/>
            <person name="Nielsen K.L."/>
        </authorList>
    </citation>
    <scope>NUCLEOTIDE SEQUENCE</scope>
    <source>
        <strain evidence="2">IBT 26290</strain>
    </source>
</reference>
<gene>
    <name evidence="2" type="ORF">N7482_001755</name>
</gene>
<feature type="region of interest" description="Disordered" evidence="1">
    <location>
        <begin position="205"/>
        <end position="259"/>
    </location>
</feature>
<dbReference type="RefSeq" id="XP_056547486.1">
    <property type="nucleotide sequence ID" value="XM_056683880.1"/>
</dbReference>
<feature type="compositionally biased region" description="Polar residues" evidence="1">
    <location>
        <begin position="135"/>
        <end position="144"/>
    </location>
</feature>
<name>A0A9W9LT90_9EURO</name>
<dbReference type="InterPro" id="IPR018800">
    <property type="entry name" value="PRCC"/>
</dbReference>
<dbReference type="OrthoDB" id="2555634at2759"/>
<dbReference type="AlphaFoldDB" id="A0A9W9LT90"/>
<sequence length="405" mass="42390">MALVAYSDSEGSDAEPDTTPAPSVAKPKPEAGAGFQVDRGNPRKIRVALPLKPEHPTDQDAEDGPARKKARLGAAAGGAFAGFNSFLPAPKRAVEKKAQVATTRKVFSLKTGAEPGFDRTADAEMRNSQAFNHNADATDSTIPTPGSLGQPAANSDNVPVAKAEAGVVKLQGNPMMFRPLSVARNQKKKQTTKVASQPIPSAAAASVASKLADPTAQQPTASASAPAPAPMPPKPKVSLFSLSSEDTAPTDDASAPTGIYEPLVYNTETETEMEAASADAALVPESIPTDAAYYPTNASVSSSLDTIANDLNLSKSERRQLFGRNAPSAQSRILSFNTDKEYASNQANAETELAATQHNPVRAIAPGKHTLQQLVNAASTQKDALEESFATGRRNKKEAGSKYGW</sequence>
<dbReference type="Proteomes" id="UP001149163">
    <property type="component" value="Unassembled WGS sequence"/>
</dbReference>
<evidence type="ECO:0000313" key="2">
    <source>
        <dbReference type="EMBL" id="KAJ5175878.1"/>
    </source>
</evidence>
<accession>A0A9W9LT90</accession>
<dbReference type="EMBL" id="JAPQKN010000001">
    <property type="protein sequence ID" value="KAJ5175878.1"/>
    <property type="molecule type" value="Genomic_DNA"/>
</dbReference>
<evidence type="ECO:0000313" key="3">
    <source>
        <dbReference type="Proteomes" id="UP001149163"/>
    </source>
</evidence>
<evidence type="ECO:0008006" key="4">
    <source>
        <dbReference type="Google" id="ProtNLM"/>
    </source>
</evidence>
<keyword evidence="3" id="KW-1185">Reference proteome</keyword>
<feature type="compositionally biased region" description="Low complexity" evidence="1">
    <location>
        <begin position="205"/>
        <end position="226"/>
    </location>
</feature>
<reference evidence="2" key="1">
    <citation type="submission" date="2022-11" db="EMBL/GenBank/DDBJ databases">
        <authorList>
            <person name="Petersen C."/>
        </authorList>
    </citation>
    <scope>NUCLEOTIDE SEQUENCE</scope>
    <source>
        <strain evidence="2">IBT 26290</strain>
    </source>
</reference>
<dbReference type="PANTHER" id="PTHR13621">
    <property type="entry name" value="PROLINE-RICH PROTEIN PRCC"/>
    <property type="match status" value="1"/>
</dbReference>
<evidence type="ECO:0000256" key="1">
    <source>
        <dbReference type="SAM" id="MobiDB-lite"/>
    </source>
</evidence>
<proteinExistence type="predicted"/>
<feature type="region of interest" description="Disordered" evidence="1">
    <location>
        <begin position="135"/>
        <end position="156"/>
    </location>
</feature>
<organism evidence="2 3">
    <name type="scientific">Penicillium canariense</name>
    <dbReference type="NCBI Taxonomy" id="189055"/>
    <lineage>
        <taxon>Eukaryota</taxon>
        <taxon>Fungi</taxon>
        <taxon>Dikarya</taxon>
        <taxon>Ascomycota</taxon>
        <taxon>Pezizomycotina</taxon>
        <taxon>Eurotiomycetes</taxon>
        <taxon>Eurotiomycetidae</taxon>
        <taxon>Eurotiales</taxon>
        <taxon>Aspergillaceae</taxon>
        <taxon>Penicillium</taxon>
    </lineage>
</organism>
<dbReference type="GO" id="GO:0005634">
    <property type="term" value="C:nucleus"/>
    <property type="evidence" value="ECO:0007669"/>
    <property type="project" value="TreeGrafter"/>
</dbReference>
<dbReference type="PANTHER" id="PTHR13621:SF2">
    <property type="entry name" value="PROLINE-RICH PROTEIN PRCC"/>
    <property type="match status" value="1"/>
</dbReference>
<feature type="region of interest" description="Disordered" evidence="1">
    <location>
        <begin position="377"/>
        <end position="405"/>
    </location>
</feature>
<comment type="caution">
    <text evidence="2">The sequence shown here is derived from an EMBL/GenBank/DDBJ whole genome shotgun (WGS) entry which is preliminary data.</text>
</comment>
<dbReference type="GeneID" id="81423056"/>